<proteinExistence type="predicted"/>
<dbReference type="AlphaFoldDB" id="A0A833VGD0"/>
<organism evidence="1 2">
    <name type="scientific">Carex littledalei</name>
    <dbReference type="NCBI Taxonomy" id="544730"/>
    <lineage>
        <taxon>Eukaryota</taxon>
        <taxon>Viridiplantae</taxon>
        <taxon>Streptophyta</taxon>
        <taxon>Embryophyta</taxon>
        <taxon>Tracheophyta</taxon>
        <taxon>Spermatophyta</taxon>
        <taxon>Magnoliopsida</taxon>
        <taxon>Liliopsida</taxon>
        <taxon>Poales</taxon>
        <taxon>Cyperaceae</taxon>
        <taxon>Cyperoideae</taxon>
        <taxon>Cariceae</taxon>
        <taxon>Carex</taxon>
        <taxon>Carex subgen. Euthyceras</taxon>
    </lineage>
</organism>
<sequence>MVCVIGVVIFNCGHKPKKPPPQPASKVTYYGSAGGNSNYPSKSKAGVGKKGGAGLGLAAGAGVGLDAGLAVSNIGGGGYGSGGSGGASGCGGCGSG</sequence>
<dbReference type="Proteomes" id="UP000623129">
    <property type="component" value="Unassembled WGS sequence"/>
</dbReference>
<name>A0A833VGD0_9POAL</name>
<keyword evidence="2" id="KW-1185">Reference proteome</keyword>
<gene>
    <name evidence="1" type="ORF">FCM35_KLT16303</name>
</gene>
<dbReference type="EMBL" id="SWLB01000004">
    <property type="protein sequence ID" value="KAF3338832.1"/>
    <property type="molecule type" value="Genomic_DNA"/>
</dbReference>
<reference evidence="1" key="1">
    <citation type="submission" date="2020-01" db="EMBL/GenBank/DDBJ databases">
        <title>Genome sequence of Kobresia littledalei, the first chromosome-level genome in the family Cyperaceae.</title>
        <authorList>
            <person name="Qu G."/>
        </authorList>
    </citation>
    <scope>NUCLEOTIDE SEQUENCE</scope>
    <source>
        <strain evidence="1">C.B.Clarke</strain>
        <tissue evidence="1">Leaf</tissue>
    </source>
</reference>
<evidence type="ECO:0000313" key="1">
    <source>
        <dbReference type="EMBL" id="KAF3338832.1"/>
    </source>
</evidence>
<protein>
    <submittedName>
        <fullName evidence="1">Uncharacterized protein</fullName>
    </submittedName>
</protein>
<comment type="caution">
    <text evidence="1">The sequence shown here is derived from an EMBL/GenBank/DDBJ whole genome shotgun (WGS) entry which is preliminary data.</text>
</comment>
<evidence type="ECO:0000313" key="2">
    <source>
        <dbReference type="Proteomes" id="UP000623129"/>
    </source>
</evidence>
<accession>A0A833VGD0</accession>